<dbReference type="Proteomes" id="UP000237381">
    <property type="component" value="Unassembled WGS sequence"/>
</dbReference>
<evidence type="ECO:0000313" key="1">
    <source>
        <dbReference type="EMBL" id="POR45812.1"/>
    </source>
</evidence>
<organism evidence="1 2">
    <name type="scientific">Paraburkholderia eburnea</name>
    <dbReference type="NCBI Taxonomy" id="1189126"/>
    <lineage>
        <taxon>Bacteria</taxon>
        <taxon>Pseudomonadati</taxon>
        <taxon>Pseudomonadota</taxon>
        <taxon>Betaproteobacteria</taxon>
        <taxon>Burkholderiales</taxon>
        <taxon>Burkholderiaceae</taxon>
        <taxon>Paraburkholderia</taxon>
    </lineage>
</organism>
<evidence type="ECO:0000313" key="2">
    <source>
        <dbReference type="Proteomes" id="UP000237381"/>
    </source>
</evidence>
<gene>
    <name evidence="1" type="ORF">B0G62_12937</name>
</gene>
<keyword evidence="2" id="KW-1185">Reference proteome</keyword>
<dbReference type="AlphaFoldDB" id="A0A2S4LTN7"/>
<comment type="caution">
    <text evidence="1">The sequence shown here is derived from an EMBL/GenBank/DDBJ whole genome shotgun (WGS) entry which is preliminary data.</text>
</comment>
<reference evidence="1 2" key="1">
    <citation type="submission" date="2018-01" db="EMBL/GenBank/DDBJ databases">
        <title>Genomic Encyclopedia of Type Strains, Phase III (KMG-III): the genomes of soil and plant-associated and newly described type strains.</title>
        <authorList>
            <person name="Whitman W."/>
        </authorList>
    </citation>
    <scope>NUCLEOTIDE SEQUENCE [LARGE SCALE GENOMIC DNA]</scope>
    <source>
        <strain evidence="1 2">JCM 18070</strain>
    </source>
</reference>
<accession>A0A2S4LTN7</accession>
<proteinExistence type="predicted"/>
<protein>
    <submittedName>
        <fullName evidence="1">Uncharacterized protein</fullName>
    </submittedName>
</protein>
<name>A0A2S4LTN7_9BURK</name>
<dbReference type="EMBL" id="PQGA01000029">
    <property type="protein sequence ID" value="POR45812.1"/>
    <property type="molecule type" value="Genomic_DNA"/>
</dbReference>
<sequence>MGWIDAGALARIDRMIGYSEPYATSHLALDADTNLQAEVANVARAVTAAVSALRVGKQHRAGEGIEPPRAK</sequence>